<sequence length="226" mass="23255">MKRSVGQSTQTAALSLSHQAPGSRPADASPASPSSEAVHLLPQPGLSPPQSGLVPSACLPHGGRSPQPSRQAASASLLEAQTNTGHLLCLFSSARPKTPGPPECGPVPPRRQLTVSASAREAQRCLYALLGGAAGAVVRPDRRQPQLPEGGIPPGKSTRPRPQGAAGSAAQQGAPAPEARAPSQAAPRGRAFPPIGKTLRPALKRGPPQDLTRRQRSQGPTHQLPR</sequence>
<feature type="compositionally biased region" description="Low complexity" evidence="1">
    <location>
        <begin position="20"/>
        <end position="53"/>
    </location>
</feature>
<feature type="compositionally biased region" description="Polar residues" evidence="1">
    <location>
        <begin position="1"/>
        <end position="18"/>
    </location>
</feature>
<gene>
    <name evidence="2" type="ORF">NDU88_003458</name>
</gene>
<feature type="region of interest" description="Disordered" evidence="1">
    <location>
        <begin position="1"/>
        <end position="110"/>
    </location>
</feature>
<feature type="compositionally biased region" description="Low complexity" evidence="1">
    <location>
        <begin position="160"/>
        <end position="182"/>
    </location>
</feature>
<dbReference type="Proteomes" id="UP001066276">
    <property type="component" value="Chromosome 11"/>
</dbReference>
<feature type="compositionally biased region" description="Low complexity" evidence="1">
    <location>
        <begin position="64"/>
        <end position="78"/>
    </location>
</feature>
<evidence type="ECO:0000313" key="3">
    <source>
        <dbReference type="Proteomes" id="UP001066276"/>
    </source>
</evidence>
<feature type="region of interest" description="Disordered" evidence="1">
    <location>
        <begin position="133"/>
        <end position="226"/>
    </location>
</feature>
<accession>A0AAV7LIM1</accession>
<name>A0AAV7LIM1_PLEWA</name>
<keyword evidence="3" id="KW-1185">Reference proteome</keyword>
<comment type="caution">
    <text evidence="2">The sequence shown here is derived from an EMBL/GenBank/DDBJ whole genome shotgun (WGS) entry which is preliminary data.</text>
</comment>
<proteinExistence type="predicted"/>
<dbReference type="EMBL" id="JANPWB010000015">
    <property type="protein sequence ID" value="KAJ1090325.1"/>
    <property type="molecule type" value="Genomic_DNA"/>
</dbReference>
<feature type="compositionally biased region" description="Polar residues" evidence="1">
    <location>
        <begin position="217"/>
        <end position="226"/>
    </location>
</feature>
<reference evidence="2" key="1">
    <citation type="journal article" date="2022" name="bioRxiv">
        <title>Sequencing and chromosome-scale assembly of the giantPleurodeles waltlgenome.</title>
        <authorList>
            <person name="Brown T."/>
            <person name="Elewa A."/>
            <person name="Iarovenko S."/>
            <person name="Subramanian E."/>
            <person name="Araus A.J."/>
            <person name="Petzold A."/>
            <person name="Susuki M."/>
            <person name="Suzuki K.-i.T."/>
            <person name="Hayashi T."/>
            <person name="Toyoda A."/>
            <person name="Oliveira C."/>
            <person name="Osipova E."/>
            <person name="Leigh N.D."/>
            <person name="Simon A."/>
            <person name="Yun M.H."/>
        </authorList>
    </citation>
    <scope>NUCLEOTIDE SEQUENCE</scope>
    <source>
        <strain evidence="2">20211129_DDA</strain>
        <tissue evidence="2">Liver</tissue>
    </source>
</reference>
<evidence type="ECO:0000313" key="2">
    <source>
        <dbReference type="EMBL" id="KAJ1090325.1"/>
    </source>
</evidence>
<organism evidence="2 3">
    <name type="scientific">Pleurodeles waltl</name>
    <name type="common">Iberian ribbed newt</name>
    <dbReference type="NCBI Taxonomy" id="8319"/>
    <lineage>
        <taxon>Eukaryota</taxon>
        <taxon>Metazoa</taxon>
        <taxon>Chordata</taxon>
        <taxon>Craniata</taxon>
        <taxon>Vertebrata</taxon>
        <taxon>Euteleostomi</taxon>
        <taxon>Amphibia</taxon>
        <taxon>Batrachia</taxon>
        <taxon>Caudata</taxon>
        <taxon>Salamandroidea</taxon>
        <taxon>Salamandridae</taxon>
        <taxon>Pleurodelinae</taxon>
        <taxon>Pleurodeles</taxon>
    </lineage>
</organism>
<protein>
    <submittedName>
        <fullName evidence="2">Uncharacterized protein</fullName>
    </submittedName>
</protein>
<feature type="compositionally biased region" description="Pro residues" evidence="1">
    <location>
        <begin position="98"/>
        <end position="109"/>
    </location>
</feature>
<dbReference type="AlphaFoldDB" id="A0AAV7LIM1"/>
<evidence type="ECO:0000256" key="1">
    <source>
        <dbReference type="SAM" id="MobiDB-lite"/>
    </source>
</evidence>